<feature type="signal peptide" evidence="1">
    <location>
        <begin position="1"/>
        <end position="18"/>
    </location>
</feature>
<evidence type="ECO:0000256" key="1">
    <source>
        <dbReference type="SAM" id="SignalP"/>
    </source>
</evidence>
<sequence length="224" mass="26163">MKNIFTFFTFLLVSGFHAQTLKTFSVPEGYKKIAEVKGDLDKDGQDEMVLAFDTDIITDRHYSGKTDYQRVFYILKNTDSGLKIWKKNSTLLFSSAMGFYPEDNILEFSIKNGRLIVRQQFSTNSRHTQNYRHTFMFQNGDFYLTGSYDTFEDTCDFNFLNVINFSTGKVVAEREYSSCDEVTKVPENFYKEFTYKPRTLIKMGDFRIGEHKVEIPGTTEYIVF</sequence>
<organism evidence="2 3">
    <name type="scientific">Chryseobacterium gallinarum</name>
    <dbReference type="NCBI Taxonomy" id="1324352"/>
    <lineage>
        <taxon>Bacteria</taxon>
        <taxon>Pseudomonadati</taxon>
        <taxon>Bacteroidota</taxon>
        <taxon>Flavobacteriia</taxon>
        <taxon>Flavobacteriales</taxon>
        <taxon>Weeksellaceae</taxon>
        <taxon>Chryseobacterium group</taxon>
        <taxon>Chryseobacterium</taxon>
    </lineage>
</organism>
<reference evidence="2 3" key="1">
    <citation type="submission" date="2014-11" db="EMBL/GenBank/DDBJ databases">
        <authorList>
            <person name="Park G.-S."/>
            <person name="Hong S.-J."/>
            <person name="Jung B.K."/>
            <person name="Khan A.R."/>
            <person name="Kwak Y."/>
            <person name="Shin J.-H."/>
        </authorList>
    </citation>
    <scope>NUCLEOTIDE SEQUENCE [LARGE SCALE GENOMIC DNA]</scope>
    <source>
        <strain evidence="2 3">DSM 27622</strain>
    </source>
</reference>
<dbReference type="SUPFAM" id="SSF69322">
    <property type="entry name" value="Tricorn protease domain 2"/>
    <property type="match status" value="1"/>
</dbReference>
<gene>
    <name evidence="2" type="ORF">OK18_05905</name>
</gene>
<keyword evidence="1" id="KW-0732">Signal</keyword>
<protein>
    <recommendedName>
        <fullName evidence="4">VCBS repeat-containing protein</fullName>
    </recommendedName>
</protein>
<evidence type="ECO:0000313" key="3">
    <source>
        <dbReference type="Proteomes" id="UP000035213"/>
    </source>
</evidence>
<evidence type="ECO:0008006" key="4">
    <source>
        <dbReference type="Google" id="ProtNLM"/>
    </source>
</evidence>
<dbReference type="PATRIC" id="fig|1324352.5.peg.1252"/>
<feature type="chain" id="PRO_5005184696" description="VCBS repeat-containing protein" evidence="1">
    <location>
        <begin position="19"/>
        <end position="224"/>
    </location>
</feature>
<dbReference type="RefSeq" id="WP_053327426.1">
    <property type="nucleotide sequence ID" value="NZ_CP009928.1"/>
</dbReference>
<name>A0A0G3LZ67_CHRGL</name>
<dbReference type="KEGG" id="cgn:OK18_05905"/>
<dbReference type="Proteomes" id="UP000035213">
    <property type="component" value="Chromosome"/>
</dbReference>
<dbReference type="STRING" id="1324352.OK18_05905"/>
<dbReference type="OrthoDB" id="86940at2"/>
<proteinExistence type="predicted"/>
<accession>A0A0G3LZ67</accession>
<evidence type="ECO:0000313" key="2">
    <source>
        <dbReference type="EMBL" id="AKK72236.1"/>
    </source>
</evidence>
<dbReference type="EMBL" id="CP009928">
    <property type="protein sequence ID" value="AKK72236.1"/>
    <property type="molecule type" value="Genomic_DNA"/>
</dbReference>
<dbReference type="AlphaFoldDB" id="A0A0G3LZ67"/>